<proteinExistence type="predicted"/>
<dbReference type="Pfam" id="PF13692">
    <property type="entry name" value="Glyco_trans_1_4"/>
    <property type="match status" value="1"/>
</dbReference>
<sequence>MFDRSMGEANAQHILIPIHDFSLGGTERIAFRMAGEWGRRGRRVTLLAGASDGPMAPQVPHGVGIEVLAEPVPRSTFSRMRLGAAMAGPAKALAPDAVFLIGNFHFAVARALKRAMPEVPILGKVSNPLIPAALGTGQLARTLAAWWSGGVDRLVAMSPDLRDELSQFVPSQRIVAIRDPFLDDDVPVVARSGRPSSPLSLLFVGRLEPQKNPLLALATAARLRDLGTAFTLTIVGGGAMEQAVHKEVARLGLADYVTLHGHIANPASFFREADMLLMTSRYEGVPAVIGEALVAGMPFVASPCTAWLQGLVARNPTLGMLVSAHDADQLAEAVQQRAAQPFPQVEAIEQAIGGHRLSAAADAYLDLFDRQIGIDLPNAQACLPGR</sequence>
<evidence type="ECO:0000313" key="3">
    <source>
        <dbReference type="Proteomes" id="UP000663637"/>
    </source>
</evidence>
<accession>A0ABX7K6J3</accession>
<keyword evidence="3" id="KW-1185">Reference proteome</keyword>
<organism evidence="2 3">
    <name type="scientific">Tsuneonella flava</name>
    <dbReference type="NCBI Taxonomy" id="2055955"/>
    <lineage>
        <taxon>Bacteria</taxon>
        <taxon>Pseudomonadati</taxon>
        <taxon>Pseudomonadota</taxon>
        <taxon>Alphaproteobacteria</taxon>
        <taxon>Sphingomonadales</taxon>
        <taxon>Erythrobacteraceae</taxon>
        <taxon>Tsuneonella</taxon>
    </lineage>
</organism>
<dbReference type="Gene3D" id="3.40.50.2000">
    <property type="entry name" value="Glycogen Phosphorylase B"/>
    <property type="match status" value="2"/>
</dbReference>
<name>A0ABX7K6J3_9SPHN</name>
<evidence type="ECO:0000259" key="1">
    <source>
        <dbReference type="Pfam" id="PF13579"/>
    </source>
</evidence>
<feature type="domain" description="Glycosyltransferase subfamily 4-like N-terminal" evidence="1">
    <location>
        <begin position="24"/>
        <end position="177"/>
    </location>
</feature>
<dbReference type="EMBL" id="CP061510">
    <property type="protein sequence ID" value="QSB43869.1"/>
    <property type="molecule type" value="Genomic_DNA"/>
</dbReference>
<evidence type="ECO:0000313" key="2">
    <source>
        <dbReference type="EMBL" id="QSB43869.1"/>
    </source>
</evidence>
<dbReference type="Proteomes" id="UP000663637">
    <property type="component" value="Chromosome"/>
</dbReference>
<protein>
    <submittedName>
        <fullName evidence="2">Glycosyltransferase</fullName>
    </submittedName>
</protein>
<dbReference type="PANTHER" id="PTHR12526">
    <property type="entry name" value="GLYCOSYLTRANSFERASE"/>
    <property type="match status" value="1"/>
</dbReference>
<dbReference type="Pfam" id="PF13579">
    <property type="entry name" value="Glyco_trans_4_4"/>
    <property type="match status" value="1"/>
</dbReference>
<reference evidence="2 3" key="1">
    <citation type="submission" date="2020-09" db="EMBL/GenBank/DDBJ databases">
        <title>Complete genome sequence of altererythrobacter flavus SS-21NJ, isolated from Dongying oil sludge in Shandong province.</title>
        <authorList>
            <person name="Sun S."/>
            <person name="Zhang Z."/>
        </authorList>
    </citation>
    <scope>NUCLEOTIDE SEQUENCE [LARGE SCALE GENOMIC DNA]</scope>
    <source>
        <strain evidence="2 3">SS-21NJ</strain>
    </source>
</reference>
<dbReference type="InterPro" id="IPR028098">
    <property type="entry name" value="Glyco_trans_4-like_N"/>
</dbReference>
<dbReference type="SUPFAM" id="SSF53756">
    <property type="entry name" value="UDP-Glycosyltransferase/glycogen phosphorylase"/>
    <property type="match status" value="1"/>
</dbReference>
<gene>
    <name evidence="2" type="ORF">IDJ81_10975</name>
</gene>